<sequence length="212" mass="24052">MEEYQTTKGRLAEAIEQGAKDVNRRKLQTKILTLLSDEFGPEDPVSQQMYHHLAFQWAAVDKNLPLARTHMRKALAARLTCEGEHKGMKQWKEWSLKPEDFLKTEMGIDMDLEESSTSEETYEEPEPMPARPAPRARARGKVGNKGRGKFRHGSKGYSRGRRRVRGGRCDCGDPNCPGYYPVSPMDLMMESMMCGAGPEEMYESAPEECVCM</sequence>
<dbReference type="Proteomes" id="UP000265618">
    <property type="component" value="Unassembled WGS sequence"/>
</dbReference>
<feature type="compositionally biased region" description="Acidic residues" evidence="1">
    <location>
        <begin position="112"/>
        <end position="126"/>
    </location>
</feature>
<evidence type="ECO:0000313" key="3">
    <source>
        <dbReference type="Proteomes" id="UP000265618"/>
    </source>
</evidence>
<dbReference type="EMBL" id="BDIP01003076">
    <property type="protein sequence ID" value="GIQ87235.1"/>
    <property type="molecule type" value="Genomic_DNA"/>
</dbReference>
<protein>
    <submittedName>
        <fullName evidence="2">Uncharacterized protein</fullName>
    </submittedName>
</protein>
<evidence type="ECO:0000256" key="1">
    <source>
        <dbReference type="SAM" id="MobiDB-lite"/>
    </source>
</evidence>
<accession>A0A9K3D415</accession>
<gene>
    <name evidence="2" type="ORF">KIPB_009234</name>
</gene>
<evidence type="ECO:0000313" key="2">
    <source>
        <dbReference type="EMBL" id="GIQ87235.1"/>
    </source>
</evidence>
<proteinExistence type="predicted"/>
<comment type="caution">
    <text evidence="2">The sequence shown here is derived from an EMBL/GenBank/DDBJ whole genome shotgun (WGS) entry which is preliminary data.</text>
</comment>
<dbReference type="AlphaFoldDB" id="A0A9K3D415"/>
<reference evidence="2 3" key="1">
    <citation type="journal article" date="2018" name="PLoS ONE">
        <title>The draft genome of Kipferlia bialata reveals reductive genome evolution in fornicate parasites.</title>
        <authorList>
            <person name="Tanifuji G."/>
            <person name="Takabayashi S."/>
            <person name="Kume K."/>
            <person name="Takagi M."/>
            <person name="Nakayama T."/>
            <person name="Kamikawa R."/>
            <person name="Inagaki Y."/>
            <person name="Hashimoto T."/>
        </authorList>
    </citation>
    <scope>NUCLEOTIDE SEQUENCE [LARGE SCALE GENOMIC DNA]</scope>
    <source>
        <strain evidence="2">NY0173</strain>
    </source>
</reference>
<keyword evidence="3" id="KW-1185">Reference proteome</keyword>
<organism evidence="2 3">
    <name type="scientific">Kipferlia bialata</name>
    <dbReference type="NCBI Taxonomy" id="797122"/>
    <lineage>
        <taxon>Eukaryota</taxon>
        <taxon>Metamonada</taxon>
        <taxon>Carpediemonas-like organisms</taxon>
        <taxon>Kipferlia</taxon>
    </lineage>
</organism>
<feature type="region of interest" description="Disordered" evidence="1">
    <location>
        <begin position="112"/>
        <end position="162"/>
    </location>
</feature>
<name>A0A9K3D415_9EUKA</name>
<feature type="compositionally biased region" description="Basic residues" evidence="1">
    <location>
        <begin position="134"/>
        <end position="162"/>
    </location>
</feature>